<dbReference type="AlphaFoldDB" id="A0A9Q0EUZ8"/>
<feature type="region of interest" description="Disordered" evidence="1">
    <location>
        <begin position="1"/>
        <end position="58"/>
    </location>
</feature>
<feature type="region of interest" description="Disordered" evidence="1">
    <location>
        <begin position="93"/>
        <end position="120"/>
    </location>
</feature>
<sequence length="120" mass="13410">MRRLRCSEGEEDQTKTKGQRFKVQQEAAGNRMQNPSQERSLARASGRFHPSTNGKEEEMPPALCHFLFGDTPSTPDGDSAAVDEEEAEFNWEEYMEKSGTSAAPHNSFKHGLAASRYDSL</sequence>
<organism evidence="2 3">
    <name type="scientific">Muraenolepis orangiensis</name>
    <name type="common">Patagonian moray cod</name>
    <dbReference type="NCBI Taxonomy" id="630683"/>
    <lineage>
        <taxon>Eukaryota</taxon>
        <taxon>Metazoa</taxon>
        <taxon>Chordata</taxon>
        <taxon>Craniata</taxon>
        <taxon>Vertebrata</taxon>
        <taxon>Euteleostomi</taxon>
        <taxon>Actinopterygii</taxon>
        <taxon>Neopterygii</taxon>
        <taxon>Teleostei</taxon>
        <taxon>Neoteleostei</taxon>
        <taxon>Acanthomorphata</taxon>
        <taxon>Zeiogadaria</taxon>
        <taxon>Gadariae</taxon>
        <taxon>Gadiformes</taxon>
        <taxon>Muraenolepidoidei</taxon>
        <taxon>Muraenolepididae</taxon>
        <taxon>Muraenolepis</taxon>
    </lineage>
</organism>
<dbReference type="EMBL" id="JANIIK010000036">
    <property type="protein sequence ID" value="KAJ3612215.1"/>
    <property type="molecule type" value="Genomic_DNA"/>
</dbReference>
<evidence type="ECO:0000256" key="1">
    <source>
        <dbReference type="SAM" id="MobiDB-lite"/>
    </source>
</evidence>
<reference evidence="2" key="1">
    <citation type="submission" date="2022-07" db="EMBL/GenBank/DDBJ databases">
        <title>Chromosome-level genome of Muraenolepis orangiensis.</title>
        <authorList>
            <person name="Kim J."/>
        </authorList>
    </citation>
    <scope>NUCLEOTIDE SEQUENCE</scope>
    <source>
        <strain evidence="2">KU_S4_2022</strain>
        <tissue evidence="2">Muscle</tissue>
    </source>
</reference>
<comment type="caution">
    <text evidence="2">The sequence shown here is derived from an EMBL/GenBank/DDBJ whole genome shotgun (WGS) entry which is preliminary data.</text>
</comment>
<feature type="compositionally biased region" description="Basic and acidic residues" evidence="1">
    <location>
        <begin position="1"/>
        <end position="15"/>
    </location>
</feature>
<keyword evidence="3" id="KW-1185">Reference proteome</keyword>
<gene>
    <name evidence="2" type="ORF">NHX12_020491</name>
</gene>
<protein>
    <submittedName>
        <fullName evidence="2">Uncharacterized protein</fullName>
    </submittedName>
</protein>
<dbReference type="OrthoDB" id="5917609at2759"/>
<proteinExistence type="predicted"/>
<accession>A0A9Q0EUZ8</accession>
<name>A0A9Q0EUZ8_9TELE</name>
<evidence type="ECO:0000313" key="2">
    <source>
        <dbReference type="EMBL" id="KAJ3612215.1"/>
    </source>
</evidence>
<evidence type="ECO:0000313" key="3">
    <source>
        <dbReference type="Proteomes" id="UP001148018"/>
    </source>
</evidence>
<dbReference type="Proteomes" id="UP001148018">
    <property type="component" value="Unassembled WGS sequence"/>
</dbReference>